<keyword evidence="2 5" id="KW-0812">Transmembrane</keyword>
<dbReference type="GO" id="GO:0016020">
    <property type="term" value="C:membrane"/>
    <property type="evidence" value="ECO:0007669"/>
    <property type="project" value="UniProtKB-SubCell"/>
</dbReference>
<dbReference type="Pfam" id="PF03208">
    <property type="entry name" value="PRA1"/>
    <property type="match status" value="1"/>
</dbReference>
<keyword evidence="4 5" id="KW-0472">Membrane</keyword>
<comment type="similarity">
    <text evidence="5">Belongs to the PRA1 family.</text>
</comment>
<protein>
    <recommendedName>
        <fullName evidence="5">PRA1 family protein</fullName>
    </recommendedName>
</protein>
<evidence type="ECO:0000256" key="4">
    <source>
        <dbReference type="ARBA" id="ARBA00023136"/>
    </source>
</evidence>
<keyword evidence="3 5" id="KW-1133">Transmembrane helix</keyword>
<evidence type="ECO:0000313" key="7">
    <source>
        <dbReference type="Proteomes" id="UP000827284"/>
    </source>
</evidence>
<dbReference type="InterPro" id="IPR004895">
    <property type="entry name" value="Prenylated_rab_accept_PRA1"/>
</dbReference>
<dbReference type="EMBL" id="BQFW01000002">
    <property type="protein sequence ID" value="GJJ69551.1"/>
    <property type="molecule type" value="Genomic_DNA"/>
</dbReference>
<comment type="subcellular location">
    <subcellularLocation>
        <location evidence="1 5">Membrane</location>
        <topology evidence="1 5">Multi-pass membrane protein</topology>
    </subcellularLocation>
</comment>
<comment type="caution">
    <text evidence="6">The sequence shown here is derived from an EMBL/GenBank/DDBJ whole genome shotgun (WGS) entry which is preliminary data.</text>
</comment>
<feature type="transmembrane region" description="Helical" evidence="5">
    <location>
        <begin position="139"/>
        <end position="164"/>
    </location>
</feature>
<dbReference type="Proteomes" id="UP000827284">
    <property type="component" value="Unassembled WGS sequence"/>
</dbReference>
<evidence type="ECO:0000256" key="5">
    <source>
        <dbReference type="RuleBase" id="RU363107"/>
    </source>
</evidence>
<keyword evidence="7" id="KW-1185">Reference proteome</keyword>
<evidence type="ECO:0000256" key="1">
    <source>
        <dbReference type="ARBA" id="ARBA00004141"/>
    </source>
</evidence>
<dbReference type="OrthoDB" id="63113at2759"/>
<evidence type="ECO:0000256" key="3">
    <source>
        <dbReference type="ARBA" id="ARBA00022989"/>
    </source>
</evidence>
<dbReference type="PANTHER" id="PTHR19317">
    <property type="entry name" value="PRENYLATED RAB ACCEPTOR 1-RELATED"/>
    <property type="match status" value="1"/>
</dbReference>
<reference evidence="6" key="1">
    <citation type="submission" date="2021-11" db="EMBL/GenBank/DDBJ databases">
        <authorList>
            <person name="Herlambang A."/>
            <person name="Guo Y."/>
            <person name="Takashima Y."/>
            <person name="Nishizawa T."/>
        </authorList>
    </citation>
    <scope>NUCLEOTIDE SEQUENCE</scope>
    <source>
        <strain evidence="6">E1425</strain>
    </source>
</reference>
<evidence type="ECO:0000313" key="6">
    <source>
        <dbReference type="EMBL" id="GJJ69551.1"/>
    </source>
</evidence>
<reference evidence="6" key="2">
    <citation type="journal article" date="2022" name="Microbiol. Resour. Announc.">
        <title>Whole-Genome Sequence of Entomortierella parvispora E1425, a Mucoromycotan Fungus Associated with Burkholderiaceae-Related Endosymbiotic Bacteria.</title>
        <authorList>
            <person name="Herlambang A."/>
            <person name="Guo Y."/>
            <person name="Takashima Y."/>
            <person name="Narisawa K."/>
            <person name="Ohta H."/>
            <person name="Nishizawa T."/>
        </authorList>
    </citation>
    <scope>NUCLEOTIDE SEQUENCE</scope>
    <source>
        <strain evidence="6">E1425</strain>
    </source>
</reference>
<sequence>MAAPAYSAVPTSDPFTGSFPSSADVASASSSAAAFGLGFLQKFREERLSSLRPMSEFFDRNRLSKPSGFANVTSRFNYNLSYFQGNYLLMFLAITAYSLITNFMLMFSVAFVVGGMYVIGRVPPEGLTLGSSTFNARQLQTGLICIAVPLFFFSSTLGTVFWIVGASAVTILGHAAIMQEGVEGDFVSVV</sequence>
<gene>
    <name evidence="6" type="ORF">EMPS_01897</name>
</gene>
<feature type="transmembrane region" description="Helical" evidence="5">
    <location>
        <begin position="87"/>
        <end position="119"/>
    </location>
</feature>
<accession>A0A9P3LSZ6</accession>
<dbReference type="GO" id="GO:0005794">
    <property type="term" value="C:Golgi apparatus"/>
    <property type="evidence" value="ECO:0007669"/>
    <property type="project" value="TreeGrafter"/>
</dbReference>
<organism evidence="6 7">
    <name type="scientific">Entomortierella parvispora</name>
    <dbReference type="NCBI Taxonomy" id="205924"/>
    <lineage>
        <taxon>Eukaryota</taxon>
        <taxon>Fungi</taxon>
        <taxon>Fungi incertae sedis</taxon>
        <taxon>Mucoromycota</taxon>
        <taxon>Mortierellomycotina</taxon>
        <taxon>Mortierellomycetes</taxon>
        <taxon>Mortierellales</taxon>
        <taxon>Mortierellaceae</taxon>
        <taxon>Entomortierella</taxon>
    </lineage>
</organism>
<evidence type="ECO:0000256" key="2">
    <source>
        <dbReference type="ARBA" id="ARBA00022692"/>
    </source>
</evidence>
<dbReference type="PANTHER" id="PTHR19317:SF0">
    <property type="entry name" value="PRENYLATED RAB ACCEPTOR PROTEIN 1"/>
    <property type="match status" value="1"/>
</dbReference>
<name>A0A9P3LSZ6_9FUNG</name>
<proteinExistence type="inferred from homology"/>
<dbReference type="AlphaFoldDB" id="A0A9P3LSZ6"/>